<evidence type="ECO:0000256" key="1">
    <source>
        <dbReference type="ARBA" id="ARBA00001964"/>
    </source>
</evidence>
<reference evidence="11" key="1">
    <citation type="submission" date="2020-05" db="UniProtKB">
        <authorList>
            <consortium name="EnsemblMetazoa"/>
        </authorList>
    </citation>
    <scope>IDENTIFICATION</scope>
    <source>
        <strain evidence="11">TTRI</strain>
    </source>
</reference>
<feature type="domain" description="Transketolase-like C-terminal" evidence="10">
    <location>
        <begin position="712"/>
        <end position="843"/>
    </location>
</feature>
<dbReference type="InterPro" id="IPR055152">
    <property type="entry name" value="Transketolase-like_C_2"/>
</dbReference>
<dbReference type="Gene3D" id="3.40.50.970">
    <property type="match status" value="2"/>
</dbReference>
<dbReference type="Gene3D" id="3.40.50.920">
    <property type="match status" value="1"/>
</dbReference>
<dbReference type="InterPro" id="IPR004660">
    <property type="entry name" value="PDH_E1"/>
</dbReference>
<dbReference type="FunFam" id="3.40.50.970:FF:000011">
    <property type="entry name" value="Pyruvate dehydrogenase E1 component"/>
    <property type="match status" value="1"/>
</dbReference>
<dbReference type="VEuPathDB" id="VectorBase:GAUT007483"/>
<dbReference type="SUPFAM" id="SSF52922">
    <property type="entry name" value="TK C-terminal domain-like"/>
    <property type="match status" value="1"/>
</dbReference>
<dbReference type="GO" id="GO:0000287">
    <property type="term" value="F:magnesium ion binding"/>
    <property type="evidence" value="ECO:0007669"/>
    <property type="project" value="UniProtKB-ARBA"/>
</dbReference>
<accession>A0A1A9UKA5</accession>
<keyword evidence="12" id="KW-1185">Reference proteome</keyword>
<evidence type="ECO:0000256" key="6">
    <source>
        <dbReference type="ARBA" id="ARBA00023317"/>
    </source>
</evidence>
<evidence type="ECO:0000256" key="5">
    <source>
        <dbReference type="ARBA" id="ARBA00023052"/>
    </source>
</evidence>
<protein>
    <recommendedName>
        <fullName evidence="3">Pyruvate dehydrogenase E1 component</fullName>
        <ecNumber evidence="2">1.2.4.1</ecNumber>
    </recommendedName>
</protein>
<evidence type="ECO:0000256" key="3">
    <source>
        <dbReference type="ARBA" id="ARBA00017172"/>
    </source>
</evidence>
<dbReference type="PIRSF" id="PIRSF000156">
    <property type="entry name" value="Pyruvate_dh_E1"/>
    <property type="match status" value="1"/>
</dbReference>
<dbReference type="InterPro" id="IPR051157">
    <property type="entry name" value="PDH/Transketolase"/>
</dbReference>
<dbReference type="InterPro" id="IPR009014">
    <property type="entry name" value="Transketo_C/PFOR_II"/>
</dbReference>
<keyword evidence="5" id="KW-0786">Thiamine pyrophosphate</keyword>
<evidence type="ECO:0000256" key="4">
    <source>
        <dbReference type="ARBA" id="ARBA00023002"/>
    </source>
</evidence>
<dbReference type="InterPro" id="IPR041621">
    <property type="entry name" value="PDH_E1_M"/>
</dbReference>
<dbReference type="InterPro" id="IPR035807">
    <property type="entry name" value="PDC_E1_N"/>
</dbReference>
<evidence type="ECO:0000259" key="10">
    <source>
        <dbReference type="Pfam" id="PF22613"/>
    </source>
</evidence>
<evidence type="ECO:0000313" key="12">
    <source>
        <dbReference type="Proteomes" id="UP000078200"/>
    </source>
</evidence>
<feature type="domain" description="Transketolase N-terminal" evidence="8">
    <location>
        <begin position="359"/>
        <end position="444"/>
    </location>
</feature>
<dbReference type="EnsemblMetazoa" id="GAUT007483-RA">
    <property type="protein sequence ID" value="GAUT007483-PA"/>
    <property type="gene ID" value="GAUT007483"/>
</dbReference>
<dbReference type="SUPFAM" id="SSF52518">
    <property type="entry name" value="Thiamin diphosphate-binding fold (THDP-binding)"/>
    <property type="match status" value="2"/>
</dbReference>
<evidence type="ECO:0000259" key="9">
    <source>
        <dbReference type="Pfam" id="PF17831"/>
    </source>
</evidence>
<dbReference type="Pfam" id="PF17831">
    <property type="entry name" value="PDH_E1_M"/>
    <property type="match status" value="1"/>
</dbReference>
<dbReference type="PANTHER" id="PTHR43825">
    <property type="entry name" value="PYRUVATE DEHYDROGENASE E1 COMPONENT"/>
    <property type="match status" value="1"/>
</dbReference>
<evidence type="ECO:0000259" key="8">
    <source>
        <dbReference type="Pfam" id="PF00456"/>
    </source>
</evidence>
<dbReference type="AlphaFoldDB" id="A0A1A9UKA5"/>
<dbReference type="InterPro" id="IPR005474">
    <property type="entry name" value="Transketolase_N"/>
</dbReference>
<evidence type="ECO:0000313" key="11">
    <source>
        <dbReference type="EnsemblMetazoa" id="GAUT007483-PA"/>
    </source>
</evidence>
<dbReference type="InterPro" id="IPR029061">
    <property type="entry name" value="THDP-binding"/>
</dbReference>
<evidence type="ECO:0000256" key="7">
    <source>
        <dbReference type="ARBA" id="ARBA00051231"/>
    </source>
</evidence>
<feature type="domain" description="Pyruvate dehydrogenase E1 component middle" evidence="9">
    <location>
        <begin position="488"/>
        <end position="699"/>
    </location>
</feature>
<dbReference type="FunFam" id="3.40.50.970:FF:000009">
    <property type="entry name" value="Pyruvate dehydrogenase E1 component"/>
    <property type="match status" value="1"/>
</dbReference>
<organism evidence="11 12">
    <name type="scientific">Glossina austeni</name>
    <name type="common">Savannah tsetse fly</name>
    <dbReference type="NCBI Taxonomy" id="7395"/>
    <lineage>
        <taxon>Eukaryota</taxon>
        <taxon>Metazoa</taxon>
        <taxon>Ecdysozoa</taxon>
        <taxon>Arthropoda</taxon>
        <taxon>Hexapoda</taxon>
        <taxon>Insecta</taxon>
        <taxon>Pterygota</taxon>
        <taxon>Neoptera</taxon>
        <taxon>Endopterygota</taxon>
        <taxon>Diptera</taxon>
        <taxon>Brachycera</taxon>
        <taxon>Muscomorpha</taxon>
        <taxon>Hippoboscoidea</taxon>
        <taxon>Glossinidae</taxon>
        <taxon>Glossina</taxon>
    </lineage>
</organism>
<dbReference type="Proteomes" id="UP000078200">
    <property type="component" value="Unassembled WGS sequence"/>
</dbReference>
<name>A0A1A9UKA5_GLOAU</name>
<proteinExistence type="predicted"/>
<dbReference type="STRING" id="7395.A0A1A9UKA5"/>
<dbReference type="Pfam" id="PF00456">
    <property type="entry name" value="Transketolase_N"/>
    <property type="match status" value="2"/>
</dbReference>
<dbReference type="GO" id="GO:0004739">
    <property type="term" value="F:pyruvate dehydrogenase (acetyl-transferring) activity"/>
    <property type="evidence" value="ECO:0007669"/>
    <property type="project" value="UniProtKB-EC"/>
</dbReference>
<comment type="cofactor">
    <cofactor evidence="1">
        <name>thiamine diphosphate</name>
        <dbReference type="ChEBI" id="CHEBI:58937"/>
    </cofactor>
</comment>
<keyword evidence="4" id="KW-0560">Oxidoreductase</keyword>
<dbReference type="NCBIfam" id="TIGR00759">
    <property type="entry name" value="aceE"/>
    <property type="match status" value="1"/>
</dbReference>
<comment type="catalytic activity">
    <reaction evidence="7">
        <text>N(6)-[(R)-lipoyl]-L-lysyl-[protein] + pyruvate + H(+) = N(6)-[(R)-S(8)-acetyldihydrolipoyl]-L-lysyl-[protein] + CO2</text>
        <dbReference type="Rhea" id="RHEA:19189"/>
        <dbReference type="Rhea" id="RHEA-COMP:10474"/>
        <dbReference type="Rhea" id="RHEA-COMP:10478"/>
        <dbReference type="ChEBI" id="CHEBI:15361"/>
        <dbReference type="ChEBI" id="CHEBI:15378"/>
        <dbReference type="ChEBI" id="CHEBI:16526"/>
        <dbReference type="ChEBI" id="CHEBI:83099"/>
        <dbReference type="ChEBI" id="CHEBI:83111"/>
        <dbReference type="EC" id="1.2.4.1"/>
    </reaction>
</comment>
<dbReference type="EC" id="1.2.4.1" evidence="2"/>
<keyword evidence="6" id="KW-0670">Pyruvate</keyword>
<sequence>MSKHLYYDIDSIETNEWIESIRSVIKSDGILRAQYLIDRILQETKKNCKNKTIYNQNYINSISSEEEPKYPGNLKLEHRIRSVIRWNAVMMVLKASKKNLELGGHISSFQSAATIYEVCFNHFFRGPKSEDGGDLIYFQGHISPGIYSRAFLEGRLTKKNLDNFRQETYGYGLSSYPHPKLMPNFWQFPTVSMGLGAISGIYQAKFLKYLHHRKIKNTEKKTVYVFLGDGEMDEPESKGAINIAVREKLDNLIFIVNCNLQRLDGPVYGNGKIINELTDFFQGAGWEVIRVIWGSKWDVLLKKDKSGKLIQLMNETVDGDYQNLKSKNGAYIRKNFFGKFFETEQLVKDMTDDEIWNLNRGGHDPKKIYAALKKAKNIQNKPAIILVHTVKGYGMGDLAEGKNIAHQVKNMNETSIKKFRDRFNLYDIKDNQLNVMPYISFQKKSKEYEYLHNCRKKLHGYLPNRTHQLGSMNNLPSLEDFTSLLKEQKKNISTTIAFVRILNILLKNQFIAKYLVPIIADEARTFGMEGLFRQIGIYNQHGQKYIPQDQEQLAYYKEEKTGQILQEGINELGATASWISAATSYSTNQVTMIPFYIYYSMFGFQRIGDLIWSASDQQARGFLIGATSGRTTLNGEGLQHADGHSHIQSLVIPNCISYNPTYSYELAVIIQNGLHRMYGKNPENIFYYITTLNENYHMPAIPRGAEEGICKGIYKLESRLSGTKKVQLIGSGSILRQVRIAAKVLSEDYNISVDVYSATSFTEIARNGQDCMRWNTLHPTKQPRIPYISQIMHSAPIVVSTDYIKLFAEQIRNFLPSNIFKVLGTDGFGRSDSRENLRKHFEINSEYIIVNALSALYEEKSITIEVVTQAIKNFNIDADKINPRLV</sequence>
<feature type="domain" description="Transketolase N-terminal" evidence="8">
    <location>
        <begin position="103"/>
        <end position="294"/>
    </location>
</feature>
<evidence type="ECO:0000256" key="2">
    <source>
        <dbReference type="ARBA" id="ARBA00012281"/>
    </source>
</evidence>
<dbReference type="PANTHER" id="PTHR43825:SF3">
    <property type="entry name" value="PYRUVATE DEHYDROGENASE E1 COMPONENT"/>
    <property type="match status" value="1"/>
</dbReference>
<dbReference type="CDD" id="cd02017">
    <property type="entry name" value="TPP_E1_EcPDC_like"/>
    <property type="match status" value="1"/>
</dbReference>
<dbReference type="Pfam" id="PF22613">
    <property type="entry name" value="Transketolase_C_1"/>
    <property type="match status" value="1"/>
</dbReference>